<proteinExistence type="predicted"/>
<dbReference type="HOGENOM" id="CLU_2320446_0_0_1"/>
<name>N4TH16_FUSC1</name>
<evidence type="ECO:0000256" key="1">
    <source>
        <dbReference type="SAM" id="MobiDB-lite"/>
    </source>
</evidence>
<dbReference type="VEuPathDB" id="FungiDB:FOC1_g10012921"/>
<sequence>MSATLLFQNSITFVQGPVIILDLRDLPIEAPYPVRGEGQVITVNRFTQHGIESHRLRHSLQVVPSRALGPDAPPPAEQQSEQENLNRAAIAPSIVNSITRLKNR</sequence>
<dbReference type="EMBL" id="KB731259">
    <property type="protein sequence ID" value="ENH62683.1"/>
    <property type="molecule type" value="Genomic_DNA"/>
</dbReference>
<reference evidence="3" key="2">
    <citation type="journal article" date="2014" name="PLoS ONE">
        <title>Genome and Transcriptome Analysis of the Fungal Pathogen Fusarium oxysporum f. sp. cubense Causing Banana Vascular Wilt Disease.</title>
        <authorList>
            <person name="Guo L."/>
            <person name="Han L."/>
            <person name="Yang L."/>
            <person name="Zeng H."/>
            <person name="Fan D."/>
            <person name="Zhu Y."/>
            <person name="Feng Y."/>
            <person name="Wang G."/>
            <person name="Peng C."/>
            <person name="Jiang X."/>
            <person name="Zhou D."/>
            <person name="Ni P."/>
            <person name="Liang C."/>
            <person name="Liu L."/>
            <person name="Wang J."/>
            <person name="Mao C."/>
            <person name="Fang X."/>
            <person name="Peng M."/>
            <person name="Huang J."/>
        </authorList>
    </citation>
    <scope>NUCLEOTIDE SEQUENCE [LARGE SCALE GENOMIC DNA]</scope>
    <source>
        <strain evidence="3">race 1</strain>
    </source>
</reference>
<dbReference type="AlphaFoldDB" id="N4TH16"/>
<gene>
    <name evidence="2" type="ORF">FOC1_g10012921</name>
</gene>
<evidence type="ECO:0000313" key="2">
    <source>
        <dbReference type="EMBL" id="ENH62683.1"/>
    </source>
</evidence>
<accession>N4TH16</accession>
<organism evidence="2 3">
    <name type="scientific">Fusarium oxysporum f. sp. cubense (strain race 1)</name>
    <name type="common">Panama disease fungus</name>
    <dbReference type="NCBI Taxonomy" id="1229664"/>
    <lineage>
        <taxon>Eukaryota</taxon>
        <taxon>Fungi</taxon>
        <taxon>Dikarya</taxon>
        <taxon>Ascomycota</taxon>
        <taxon>Pezizomycotina</taxon>
        <taxon>Sordariomycetes</taxon>
        <taxon>Hypocreomycetidae</taxon>
        <taxon>Hypocreales</taxon>
        <taxon>Nectriaceae</taxon>
        <taxon>Fusarium</taxon>
        <taxon>Fusarium oxysporum species complex</taxon>
    </lineage>
</organism>
<dbReference type="Proteomes" id="UP000016928">
    <property type="component" value="Unassembled WGS sequence"/>
</dbReference>
<evidence type="ECO:0000313" key="3">
    <source>
        <dbReference type="Proteomes" id="UP000016928"/>
    </source>
</evidence>
<protein>
    <submittedName>
        <fullName evidence="2">Uncharacterized protein</fullName>
    </submittedName>
</protein>
<reference evidence="3" key="1">
    <citation type="submission" date="2012-09" db="EMBL/GenBank/DDBJ databases">
        <title>Genome sequencing and comparative transcriptomics of race 1 and race 4 of banana pathogen: Fusarium oxysporum f. sp. cubense.</title>
        <authorList>
            <person name="Fang X."/>
            <person name="Huang J."/>
        </authorList>
    </citation>
    <scope>NUCLEOTIDE SEQUENCE [LARGE SCALE GENOMIC DNA]</scope>
    <source>
        <strain evidence="3">race 1</strain>
    </source>
</reference>
<dbReference type="OMA" id="ITFVQGP"/>
<feature type="region of interest" description="Disordered" evidence="1">
    <location>
        <begin position="65"/>
        <end position="88"/>
    </location>
</feature>